<evidence type="ECO:0000313" key="1">
    <source>
        <dbReference type="EMBL" id="AJI22705.1"/>
    </source>
</evidence>
<protein>
    <recommendedName>
        <fullName evidence="3">Cytosolic protein</fullName>
    </recommendedName>
</protein>
<dbReference type="KEGG" id="bmeg:BG04_1749"/>
<dbReference type="EMBL" id="CP009920">
    <property type="protein sequence ID" value="AJI22705.1"/>
    <property type="molecule type" value="Genomic_DNA"/>
</dbReference>
<dbReference type="Proteomes" id="UP000031829">
    <property type="component" value="Chromosome"/>
</dbReference>
<dbReference type="GeneID" id="93645215"/>
<evidence type="ECO:0008006" key="3">
    <source>
        <dbReference type="Google" id="ProtNLM"/>
    </source>
</evidence>
<reference evidence="1 2" key="1">
    <citation type="journal article" date="2015" name="Genome Announc.">
        <title>Complete genome sequences for 35 biothreat assay-relevant bacillus species.</title>
        <authorList>
            <person name="Johnson S.L."/>
            <person name="Daligault H.E."/>
            <person name="Davenport K.W."/>
            <person name="Jaissle J."/>
            <person name="Frey K.G."/>
            <person name="Ladner J.T."/>
            <person name="Broomall S.M."/>
            <person name="Bishop-Lilly K.A."/>
            <person name="Bruce D.C."/>
            <person name="Gibbons H.S."/>
            <person name="Coyne S.R."/>
            <person name="Lo C.C."/>
            <person name="Meincke L."/>
            <person name="Munk A.C."/>
            <person name="Koroleva G.I."/>
            <person name="Rosenzweig C.N."/>
            <person name="Palacios G.F."/>
            <person name="Redden C.L."/>
            <person name="Minogue T.D."/>
            <person name="Chain P.S."/>
        </authorList>
    </citation>
    <scope>NUCLEOTIDE SEQUENCE [LARGE SCALE GENOMIC DNA]</scope>
    <source>
        <strain evidence="2">ATCC 14581 / DSM 32 / JCM 2506 / NBRC 15308 / NCIMB 9376 / NCTC 10342 / NRRL B-14308 / VKM B-512</strain>
    </source>
</reference>
<dbReference type="HOGENOM" id="CLU_150011_0_0_9"/>
<proteinExistence type="predicted"/>
<dbReference type="AlphaFoldDB" id="A0A0B6ACN8"/>
<evidence type="ECO:0000313" key="2">
    <source>
        <dbReference type="Proteomes" id="UP000031829"/>
    </source>
</evidence>
<name>A0A0B6ACN8_PRIM2</name>
<gene>
    <name evidence="1" type="ORF">BG04_1749</name>
</gene>
<accession>A0A0B6ACN8</accession>
<dbReference type="RefSeq" id="WP_013085185.1">
    <property type="nucleotide sequence ID" value="NZ_BCVB01000008.1"/>
</dbReference>
<organism evidence="1 2">
    <name type="scientific">Priestia megaterium (strain ATCC 14581 / DSM 32 / CCUG 1817 / JCM 2506 / NBRC 15308 / NCIMB 9376 / NCTC 10342 / NRRL B-14308 / VKM B-512 / Ford 19)</name>
    <name type="common">Bacillus megaterium</name>
    <dbReference type="NCBI Taxonomy" id="1348623"/>
    <lineage>
        <taxon>Bacteria</taxon>
        <taxon>Bacillati</taxon>
        <taxon>Bacillota</taxon>
        <taxon>Bacilli</taxon>
        <taxon>Bacillales</taxon>
        <taxon>Bacillaceae</taxon>
        <taxon>Priestia</taxon>
    </lineage>
</organism>
<sequence>MGVVQAVKSLFSNHVETSDHHSDPTLKTHYYKTTAGNAFKQVHEMLKHMQGIEILAAYEERGEISLNVVKGRKAFVVITIINVRPLETAIDFSATTESKVVPVDFGFSKELVRTLYKSFDQKLIPLSS</sequence>